<dbReference type="AlphaFoldDB" id="A0A0H5MIR3"/>
<organism evidence="1 2">
    <name type="scientific">Yersinia intermedia</name>
    <dbReference type="NCBI Taxonomy" id="631"/>
    <lineage>
        <taxon>Bacteria</taxon>
        <taxon>Pseudomonadati</taxon>
        <taxon>Pseudomonadota</taxon>
        <taxon>Gammaproteobacteria</taxon>
        <taxon>Enterobacterales</taxon>
        <taxon>Yersiniaceae</taxon>
        <taxon>Yersinia</taxon>
    </lineage>
</organism>
<evidence type="ECO:0000313" key="1">
    <source>
        <dbReference type="EMBL" id="CRY56996.1"/>
    </source>
</evidence>
<evidence type="ECO:0000313" key="2">
    <source>
        <dbReference type="Proteomes" id="UP000043316"/>
    </source>
</evidence>
<dbReference type="RefSeq" id="WP_053010362.1">
    <property type="nucleotide sequence ID" value="NZ_CWJI01000019.1"/>
</dbReference>
<accession>A0A0H5MIR3</accession>
<dbReference type="EMBL" id="CWJI01000019">
    <property type="protein sequence ID" value="CRY56996.1"/>
    <property type="molecule type" value="Genomic_DNA"/>
</dbReference>
<gene>
    <name evidence="1" type="ORF">ERS008476_04043</name>
</gene>
<sequence length="353" mass="37834">MLLRFYQQGVDSRLNKIMDFMQMKKTVSLILFGVISLASSKVMALDCVGAGNVVLDSVVLDRMVYLANASNGDIIWRSDVFTRNITCTSKETESVYIYAYPFMGAETLPQNVEMGLIFDGVDLGTMSTGSTLNGRRKDTGWKVTANVSLVKNGVTFQTYLKKTGNISTTGVTSITLFQLDGVGGLNTSAGAKNYKFNISGWNNVGTIDCNPTVTNSTFSFSALTDQAFAGSATHQANHPTISVACSGDSSSLSMTKSISGRLDLAGTGSSFSTNKAGLTLNVFYEGTEVIPNDDIIVTIPITAGNGSKIFQFDVKPKLSTLELNNPSWLFSTTDEAISSSIPFSFTPTLVNLN</sequence>
<name>A0A0H5MIR3_YERIN</name>
<dbReference type="Proteomes" id="UP000043316">
    <property type="component" value="Unassembled WGS sequence"/>
</dbReference>
<proteinExistence type="predicted"/>
<protein>
    <submittedName>
        <fullName evidence="1">Fimbrial protein</fullName>
    </submittedName>
</protein>
<reference evidence="2" key="1">
    <citation type="submission" date="2015-03" db="EMBL/GenBank/DDBJ databases">
        <authorList>
            <consortium name="Pathogen Informatics"/>
        </authorList>
    </citation>
    <scope>NUCLEOTIDE SEQUENCE [LARGE SCALE GENOMIC DNA]</scope>
    <source>
        <strain evidence="2">R148</strain>
    </source>
</reference>